<dbReference type="AlphaFoldDB" id="A0A7J7L096"/>
<dbReference type="InterPro" id="IPR027417">
    <property type="entry name" value="P-loop_NTPase"/>
</dbReference>
<accession>A0A7J7L096</accession>
<keyword evidence="2" id="KW-1185">Reference proteome</keyword>
<organism evidence="1 2">
    <name type="scientific">Kingdonia uniflora</name>
    <dbReference type="NCBI Taxonomy" id="39325"/>
    <lineage>
        <taxon>Eukaryota</taxon>
        <taxon>Viridiplantae</taxon>
        <taxon>Streptophyta</taxon>
        <taxon>Embryophyta</taxon>
        <taxon>Tracheophyta</taxon>
        <taxon>Spermatophyta</taxon>
        <taxon>Magnoliopsida</taxon>
        <taxon>Ranunculales</taxon>
        <taxon>Circaeasteraceae</taxon>
        <taxon>Kingdonia</taxon>
    </lineage>
</organism>
<evidence type="ECO:0000313" key="2">
    <source>
        <dbReference type="Proteomes" id="UP000541444"/>
    </source>
</evidence>
<dbReference type="SUPFAM" id="SSF52540">
    <property type="entry name" value="P-loop containing nucleoside triphosphate hydrolases"/>
    <property type="match status" value="1"/>
</dbReference>
<dbReference type="Proteomes" id="UP000541444">
    <property type="component" value="Unassembled WGS sequence"/>
</dbReference>
<evidence type="ECO:0000313" key="1">
    <source>
        <dbReference type="EMBL" id="KAF6136017.1"/>
    </source>
</evidence>
<dbReference type="Gene3D" id="3.40.50.300">
    <property type="entry name" value="P-loop containing nucleotide triphosphate hydrolases"/>
    <property type="match status" value="1"/>
</dbReference>
<sequence length="73" mass="8147">VVSFLKVLYHVHFDFQVYAEFEVYGGSLNLTGCYLYGGAPYHSQETSLKRGVDIAIGTPGRIKFIKVSCSRRG</sequence>
<proteinExistence type="predicted"/>
<comment type="caution">
    <text evidence="1">The sequence shown here is derived from an EMBL/GenBank/DDBJ whole genome shotgun (WGS) entry which is preliminary data.</text>
</comment>
<name>A0A7J7L096_9MAGN</name>
<reference evidence="1 2" key="1">
    <citation type="journal article" date="2020" name="IScience">
        <title>Genome Sequencing of the Endangered Kingdonia uniflora (Circaeasteraceae, Ranunculales) Reveals Potential Mechanisms of Evolutionary Specialization.</title>
        <authorList>
            <person name="Sun Y."/>
            <person name="Deng T."/>
            <person name="Zhang A."/>
            <person name="Moore M.J."/>
            <person name="Landis J.B."/>
            <person name="Lin N."/>
            <person name="Zhang H."/>
            <person name="Zhang X."/>
            <person name="Huang J."/>
            <person name="Zhang X."/>
            <person name="Sun H."/>
            <person name="Wang H."/>
        </authorList>
    </citation>
    <scope>NUCLEOTIDE SEQUENCE [LARGE SCALE GENOMIC DNA]</scope>
    <source>
        <strain evidence="1">TB1705</strain>
        <tissue evidence="1">Leaf</tissue>
    </source>
</reference>
<feature type="non-terminal residue" evidence="1">
    <location>
        <position position="73"/>
    </location>
</feature>
<gene>
    <name evidence="1" type="ORF">GIB67_006909</name>
</gene>
<protein>
    <submittedName>
        <fullName evidence="1">Uncharacterized protein</fullName>
    </submittedName>
</protein>
<dbReference type="EMBL" id="JACGCM010002768">
    <property type="protein sequence ID" value="KAF6136017.1"/>
    <property type="molecule type" value="Genomic_DNA"/>
</dbReference>
<dbReference type="OrthoDB" id="1745719at2759"/>